<organism evidence="2 3">
    <name type="scientific">Kitasatospora phosalacinea</name>
    <dbReference type="NCBI Taxonomy" id="2065"/>
    <lineage>
        <taxon>Bacteria</taxon>
        <taxon>Bacillati</taxon>
        <taxon>Actinomycetota</taxon>
        <taxon>Actinomycetes</taxon>
        <taxon>Kitasatosporales</taxon>
        <taxon>Streptomycetaceae</taxon>
        <taxon>Kitasatospora</taxon>
    </lineage>
</organism>
<name>A0A9W6Q4P8_9ACTN</name>
<dbReference type="AlphaFoldDB" id="A0A9W6Q4P8"/>
<feature type="region of interest" description="Disordered" evidence="1">
    <location>
        <begin position="1"/>
        <end position="62"/>
    </location>
</feature>
<evidence type="ECO:0000256" key="1">
    <source>
        <dbReference type="SAM" id="MobiDB-lite"/>
    </source>
</evidence>
<protein>
    <submittedName>
        <fullName evidence="2">Uncharacterized protein</fullName>
    </submittedName>
</protein>
<gene>
    <name evidence="2" type="ORF">Kpho02_24090</name>
</gene>
<evidence type="ECO:0000313" key="2">
    <source>
        <dbReference type="EMBL" id="GLW70110.1"/>
    </source>
</evidence>
<accession>A0A9W6Q4P8</accession>
<evidence type="ECO:0000313" key="3">
    <source>
        <dbReference type="Proteomes" id="UP001165041"/>
    </source>
</evidence>
<dbReference type="EMBL" id="BSSA01000006">
    <property type="protein sequence ID" value="GLW70110.1"/>
    <property type="molecule type" value="Genomic_DNA"/>
</dbReference>
<dbReference type="Proteomes" id="UP001165041">
    <property type="component" value="Unassembled WGS sequence"/>
</dbReference>
<sequence length="62" mass="6910">MGYGPRDPVRTPRGRTDNAVKAPRTDARTIGHPHAADPLTGRRTRRTGTGPRLMGNERCMLW</sequence>
<comment type="caution">
    <text evidence="2">The sequence shown here is derived from an EMBL/GenBank/DDBJ whole genome shotgun (WGS) entry which is preliminary data.</text>
</comment>
<reference evidence="2" key="1">
    <citation type="submission" date="2023-02" db="EMBL/GenBank/DDBJ databases">
        <title>Kitasatospora phosalacinea NBRC 14627.</title>
        <authorList>
            <person name="Ichikawa N."/>
            <person name="Sato H."/>
            <person name="Tonouchi N."/>
        </authorList>
    </citation>
    <scope>NUCLEOTIDE SEQUENCE</scope>
    <source>
        <strain evidence="2">NBRC 14627</strain>
    </source>
</reference>
<proteinExistence type="predicted"/>
<feature type="compositionally biased region" description="Basic and acidic residues" evidence="1">
    <location>
        <begin position="7"/>
        <end position="29"/>
    </location>
</feature>